<protein>
    <submittedName>
        <fullName evidence="2">RHTO0S01e11716g1_1</fullName>
    </submittedName>
</protein>
<reference evidence="2" key="1">
    <citation type="journal article" date="2014" name="Genome Announc.">
        <title>Draft genome sequence of Rhodosporidium toruloides CECT1137, an oleaginous yeast of biotechnological interest.</title>
        <authorList>
            <person name="Morin N."/>
            <person name="Calcas X."/>
            <person name="Devillers H."/>
            <person name="Durrens P."/>
            <person name="Sherman D.J."/>
            <person name="Nicaud J.-M."/>
            <person name="Neuveglise C."/>
        </authorList>
    </citation>
    <scope>NUCLEOTIDE SEQUENCE</scope>
    <source>
        <strain evidence="2">CECT1137</strain>
    </source>
</reference>
<feature type="compositionally biased region" description="Acidic residues" evidence="1">
    <location>
        <begin position="181"/>
        <end position="195"/>
    </location>
</feature>
<dbReference type="PANTHER" id="PTHR47551:SF1">
    <property type="entry name" value="TUBULIN--TYROSINE LIGASE PBY1-RELATED"/>
    <property type="match status" value="1"/>
</dbReference>
<dbReference type="GO" id="GO:0000932">
    <property type="term" value="C:P-body"/>
    <property type="evidence" value="ECO:0007669"/>
    <property type="project" value="TreeGrafter"/>
</dbReference>
<evidence type="ECO:0000313" key="2">
    <source>
        <dbReference type="EMBL" id="CDR35991.1"/>
    </source>
</evidence>
<sequence length="465" mass="52109">MAVPAGQRPRKALVMYPESQRYVVDSLRSAFAQRLPDWTFISQEDELDGDKPDLQFCDYDALNFEWAMVERTLLNSYVIRKGLIRKSNLAHTIALYLSKKPDSPLRQATPKTFHFSCSFADELDELLMDDLYEVEQSFAEAENGGEEKWWILKAALADKGNGIRLFSSREMLENIFREFEPESDDEEDEEEEGEGQTEGISRAAMFGADTRVDATQLREWVIQEYISSPLLLDPAPNSNERGTKFHLRVYVLAVGGLTVYVHHPFLALFASSPYSPPSLDEEAERTGEFDLSAHLTNTCLQTSVLGEKAPTVSVSTLQGMADKVILGGPHEGEKLGEERIAKIEEDVRETIAEVFKAAVGAGSSFQVLPNAFEIFGVDLLVDDRFQVSLLEINACPDFSQTGSELQSIIDHLFACTLDIAVKPFFAQQDSKASYQDELVDTFERLDVGGSRGLKEVLRMQVRKAF</sequence>
<dbReference type="Gene3D" id="3.30.470.20">
    <property type="entry name" value="ATP-grasp fold, B domain"/>
    <property type="match status" value="1"/>
</dbReference>
<dbReference type="PROSITE" id="PS51221">
    <property type="entry name" value="TTL"/>
    <property type="match status" value="1"/>
</dbReference>
<gene>
    <name evidence="2" type="ORF">RHTO0S_01e11716g</name>
</gene>
<accession>A0A061AMR5</accession>
<dbReference type="InterPro" id="IPR027746">
    <property type="entry name" value="TTL"/>
</dbReference>
<name>A0A061AMR5_RHOTO</name>
<organism evidence="2">
    <name type="scientific">Rhodotorula toruloides</name>
    <name type="common">Yeast</name>
    <name type="synonym">Rhodosporidium toruloides</name>
    <dbReference type="NCBI Taxonomy" id="5286"/>
    <lineage>
        <taxon>Eukaryota</taxon>
        <taxon>Fungi</taxon>
        <taxon>Dikarya</taxon>
        <taxon>Basidiomycota</taxon>
        <taxon>Pucciniomycotina</taxon>
        <taxon>Microbotryomycetes</taxon>
        <taxon>Sporidiobolales</taxon>
        <taxon>Sporidiobolaceae</taxon>
        <taxon>Rhodotorula</taxon>
    </lineage>
</organism>
<dbReference type="PANTHER" id="PTHR47551">
    <property type="entry name" value="TUBULIN--TYROSINE LIGASE PBY1-RELATED"/>
    <property type="match status" value="1"/>
</dbReference>
<feature type="region of interest" description="Disordered" evidence="1">
    <location>
        <begin position="179"/>
        <end position="201"/>
    </location>
</feature>
<dbReference type="AlphaFoldDB" id="A0A061AMR5"/>
<evidence type="ECO:0000256" key="1">
    <source>
        <dbReference type="SAM" id="MobiDB-lite"/>
    </source>
</evidence>
<dbReference type="InterPro" id="IPR004344">
    <property type="entry name" value="TTL/TTLL_fam"/>
</dbReference>
<dbReference type="Pfam" id="PF03133">
    <property type="entry name" value="TTL"/>
    <property type="match status" value="1"/>
</dbReference>
<proteinExistence type="predicted"/>
<dbReference type="EMBL" id="LK052936">
    <property type="protein sequence ID" value="CDR35991.1"/>
    <property type="molecule type" value="Genomic_DNA"/>
</dbReference>
<dbReference type="OrthoDB" id="202825at2759"/>
<dbReference type="SUPFAM" id="SSF56059">
    <property type="entry name" value="Glutathione synthetase ATP-binding domain-like"/>
    <property type="match status" value="1"/>
</dbReference>